<dbReference type="InterPro" id="IPR008457">
    <property type="entry name" value="Cu-R_CopD_dom"/>
</dbReference>
<evidence type="ECO:0000256" key="1">
    <source>
        <dbReference type="ARBA" id="ARBA00004651"/>
    </source>
</evidence>
<dbReference type="InterPro" id="IPR032694">
    <property type="entry name" value="CopC/D"/>
</dbReference>
<dbReference type="Gene3D" id="2.60.40.1220">
    <property type="match status" value="1"/>
</dbReference>
<keyword evidence="5" id="KW-0732">Signal</keyword>
<evidence type="ECO:0000259" key="11">
    <source>
        <dbReference type="Pfam" id="PF05425"/>
    </source>
</evidence>
<dbReference type="AlphaFoldDB" id="A0A2T0Z014"/>
<dbReference type="InterPro" id="IPR014756">
    <property type="entry name" value="Ig_E-set"/>
</dbReference>
<keyword evidence="8 9" id="KW-0472">Membrane</keyword>
<feature type="transmembrane region" description="Helical" evidence="9">
    <location>
        <begin position="321"/>
        <end position="342"/>
    </location>
</feature>
<evidence type="ECO:0000256" key="4">
    <source>
        <dbReference type="ARBA" id="ARBA00022723"/>
    </source>
</evidence>
<comment type="subcellular location">
    <subcellularLocation>
        <location evidence="1">Cell membrane</location>
        <topology evidence="1">Multi-pass membrane protein</topology>
    </subcellularLocation>
</comment>
<feature type="transmembrane region" description="Helical" evidence="9">
    <location>
        <begin position="436"/>
        <end position="454"/>
    </location>
</feature>
<accession>A0A2T0Z014</accession>
<feature type="transmembrane region" description="Helical" evidence="9">
    <location>
        <begin position="354"/>
        <end position="375"/>
    </location>
</feature>
<evidence type="ECO:0000256" key="8">
    <source>
        <dbReference type="ARBA" id="ARBA00023136"/>
    </source>
</evidence>
<dbReference type="GO" id="GO:0005886">
    <property type="term" value="C:plasma membrane"/>
    <property type="evidence" value="ECO:0007669"/>
    <property type="project" value="UniProtKB-SubCell"/>
</dbReference>
<feature type="transmembrane region" description="Helical" evidence="9">
    <location>
        <begin position="282"/>
        <end position="301"/>
    </location>
</feature>
<evidence type="ECO:0000256" key="3">
    <source>
        <dbReference type="ARBA" id="ARBA00022692"/>
    </source>
</evidence>
<sequence length="572" mass="59985">MTSTLVGSGPAMTKVWRAPSFWRRTLAAVLLMFVGGLLAATPASAHALLEQSNPTNGEVLPKAPNQVEFDFSENVSLSLGYVRVVDTKGNRVDDGKTSNPGGDGSKVAIGLPSGLPDGGYIASYRVISADSHPVSGAISFAVGTGAAPNIDSAGTQTSAASSDPVVAIAYPVVRWLGYLGFSLLVGVIAFAGFVHRPLRRDKRIRRIGWIGFDIAIGSTVLGVLLQGVYGAGRGLGSLFDYSLIAATLETNLGRMYALRLVVLGFLGVLLWEWLSARVVARWLTYTATGLAVCMAATISGGGHASSQGFSPVMLGADMLHLLAMGMWIGGLVIVLAVVIPRVDDEDMPQVVGEFSNLALLSVIVIIVTGAFQALVQVGSFGALFSTTYGWLVVAKIVGLLILVVLAYGSRSWVNNRVAAQTEDVPVPTRAKLRNRIIAEVVVAAAVIGVAAVLVSEPPAKDVYAAPANTTVTFSNGSTAQVTVDPDRAGQNALHIYVFDKNGAIQNVPKVTTTIEQKAAKVGPLEVPLTKAGTGHFLTSRQNFPIKGDWTITITLNLGEFDQYVASTVVTVG</sequence>
<dbReference type="Proteomes" id="UP000237752">
    <property type="component" value="Unassembled WGS sequence"/>
</dbReference>
<dbReference type="EMBL" id="PVUE01000033">
    <property type="protein sequence ID" value="PRZ29498.1"/>
    <property type="molecule type" value="Genomic_DNA"/>
</dbReference>
<protein>
    <submittedName>
        <fullName evidence="12">Copper transport protein</fullName>
    </submittedName>
</protein>
<dbReference type="RefSeq" id="WP_106351154.1">
    <property type="nucleotide sequence ID" value="NZ_PVUE01000033.1"/>
</dbReference>
<evidence type="ECO:0000259" key="10">
    <source>
        <dbReference type="Pfam" id="PF04234"/>
    </source>
</evidence>
<keyword evidence="2" id="KW-1003">Cell membrane</keyword>
<dbReference type="SUPFAM" id="SSF81296">
    <property type="entry name" value="E set domains"/>
    <property type="match status" value="1"/>
</dbReference>
<keyword evidence="13" id="KW-1185">Reference proteome</keyword>
<evidence type="ECO:0000313" key="13">
    <source>
        <dbReference type="Proteomes" id="UP000237752"/>
    </source>
</evidence>
<dbReference type="GO" id="GO:0006825">
    <property type="term" value="P:copper ion transport"/>
    <property type="evidence" value="ECO:0007669"/>
    <property type="project" value="InterPro"/>
</dbReference>
<evidence type="ECO:0000313" key="12">
    <source>
        <dbReference type="EMBL" id="PRZ29498.1"/>
    </source>
</evidence>
<organism evidence="12 13">
    <name type="scientific">Antricoccus suffuscus</name>
    <dbReference type="NCBI Taxonomy" id="1629062"/>
    <lineage>
        <taxon>Bacteria</taxon>
        <taxon>Bacillati</taxon>
        <taxon>Actinomycetota</taxon>
        <taxon>Actinomycetes</taxon>
        <taxon>Geodermatophilales</taxon>
        <taxon>Antricoccaceae</taxon>
        <taxon>Antricoccus</taxon>
    </lineage>
</organism>
<dbReference type="Pfam" id="PF05425">
    <property type="entry name" value="CopD"/>
    <property type="match status" value="1"/>
</dbReference>
<feature type="domain" description="Copper resistance protein D" evidence="11">
    <location>
        <begin position="349"/>
        <end position="453"/>
    </location>
</feature>
<dbReference type="Pfam" id="PF04234">
    <property type="entry name" value="CopC"/>
    <property type="match status" value="1"/>
</dbReference>
<evidence type="ECO:0000256" key="7">
    <source>
        <dbReference type="ARBA" id="ARBA00023008"/>
    </source>
</evidence>
<keyword evidence="6 9" id="KW-1133">Transmembrane helix</keyword>
<dbReference type="InterPro" id="IPR014755">
    <property type="entry name" value="Cu-Rt/internalin_Ig-like"/>
</dbReference>
<evidence type="ECO:0000256" key="5">
    <source>
        <dbReference type="ARBA" id="ARBA00022729"/>
    </source>
</evidence>
<feature type="transmembrane region" description="Helical" evidence="9">
    <location>
        <begin position="175"/>
        <end position="195"/>
    </location>
</feature>
<feature type="transmembrane region" description="Helical" evidence="9">
    <location>
        <begin position="256"/>
        <end position="275"/>
    </location>
</feature>
<dbReference type="GO" id="GO:0046688">
    <property type="term" value="P:response to copper ion"/>
    <property type="evidence" value="ECO:0007669"/>
    <property type="project" value="InterPro"/>
</dbReference>
<name>A0A2T0Z014_9ACTN</name>
<comment type="caution">
    <text evidence="12">The sequence shown here is derived from an EMBL/GenBank/DDBJ whole genome shotgun (WGS) entry which is preliminary data.</text>
</comment>
<evidence type="ECO:0000256" key="9">
    <source>
        <dbReference type="SAM" id="Phobius"/>
    </source>
</evidence>
<evidence type="ECO:0000256" key="6">
    <source>
        <dbReference type="ARBA" id="ARBA00022989"/>
    </source>
</evidence>
<feature type="transmembrane region" description="Helical" evidence="9">
    <location>
        <begin position="387"/>
        <end position="407"/>
    </location>
</feature>
<feature type="domain" description="CopC" evidence="10">
    <location>
        <begin position="46"/>
        <end position="142"/>
    </location>
</feature>
<dbReference type="PANTHER" id="PTHR34820">
    <property type="entry name" value="INNER MEMBRANE PROTEIN YEBZ"/>
    <property type="match status" value="1"/>
</dbReference>
<evidence type="ECO:0000256" key="2">
    <source>
        <dbReference type="ARBA" id="ARBA00022475"/>
    </source>
</evidence>
<keyword evidence="3 9" id="KW-0812">Transmembrane</keyword>
<dbReference type="GO" id="GO:0005507">
    <property type="term" value="F:copper ion binding"/>
    <property type="evidence" value="ECO:0007669"/>
    <property type="project" value="InterPro"/>
</dbReference>
<keyword evidence="4" id="KW-0479">Metal-binding</keyword>
<dbReference type="InterPro" id="IPR007348">
    <property type="entry name" value="CopC_dom"/>
</dbReference>
<dbReference type="PANTHER" id="PTHR34820:SF4">
    <property type="entry name" value="INNER MEMBRANE PROTEIN YEBZ"/>
    <property type="match status" value="1"/>
</dbReference>
<feature type="transmembrane region" description="Helical" evidence="9">
    <location>
        <begin position="207"/>
        <end position="229"/>
    </location>
</feature>
<dbReference type="GO" id="GO:0042597">
    <property type="term" value="C:periplasmic space"/>
    <property type="evidence" value="ECO:0007669"/>
    <property type="project" value="InterPro"/>
</dbReference>
<gene>
    <name evidence="12" type="ORF">CLV47_1337</name>
</gene>
<keyword evidence="7" id="KW-0186">Copper</keyword>
<reference evidence="12 13" key="1">
    <citation type="submission" date="2018-03" db="EMBL/GenBank/DDBJ databases">
        <title>Genomic Encyclopedia of Archaeal and Bacterial Type Strains, Phase II (KMG-II): from individual species to whole genera.</title>
        <authorList>
            <person name="Goeker M."/>
        </authorList>
    </citation>
    <scope>NUCLEOTIDE SEQUENCE [LARGE SCALE GENOMIC DNA]</scope>
    <source>
        <strain evidence="12 13">DSM 100065</strain>
    </source>
</reference>
<dbReference type="OrthoDB" id="5242236at2"/>
<proteinExistence type="predicted"/>